<proteinExistence type="predicted"/>
<dbReference type="AlphaFoldDB" id="A0A4Q5AG89"/>
<dbReference type="EMBL" id="RYUQ01000001">
    <property type="protein sequence ID" value="RYQ26965.1"/>
    <property type="molecule type" value="Genomic_DNA"/>
</dbReference>
<dbReference type="InterPro" id="IPR018310">
    <property type="entry name" value="Put_endonuclease_Z1-dom"/>
</dbReference>
<dbReference type="Proteomes" id="UP000292535">
    <property type="component" value="Unassembled WGS sequence"/>
</dbReference>
<evidence type="ECO:0000313" key="2">
    <source>
        <dbReference type="EMBL" id="RYQ26965.1"/>
    </source>
</evidence>
<evidence type="ECO:0000313" key="3">
    <source>
        <dbReference type="Proteomes" id="UP000292535"/>
    </source>
</evidence>
<comment type="caution">
    <text evidence="2">The sequence shown here is derived from an EMBL/GenBank/DDBJ whole genome shotgun (WGS) entry which is preliminary data.</text>
</comment>
<dbReference type="InterPro" id="IPR027417">
    <property type="entry name" value="P-loop_NTPase"/>
</dbReference>
<gene>
    <name evidence="2" type="ORF">PG2032B_0009</name>
</gene>
<evidence type="ECO:0000259" key="1">
    <source>
        <dbReference type="Pfam" id="PF10593"/>
    </source>
</evidence>
<organism evidence="2 3">
    <name type="scientific">Bifidobacterium pseudolongum subsp. globosum</name>
    <dbReference type="NCBI Taxonomy" id="1690"/>
    <lineage>
        <taxon>Bacteria</taxon>
        <taxon>Bacillati</taxon>
        <taxon>Actinomycetota</taxon>
        <taxon>Actinomycetes</taxon>
        <taxon>Bifidobacteriales</taxon>
        <taxon>Bifidobacteriaceae</taxon>
        <taxon>Bifidobacterium</taxon>
    </lineage>
</organism>
<reference evidence="2 3" key="1">
    <citation type="submission" date="2018-12" db="EMBL/GenBank/DDBJ databases">
        <title>Unveiling genomic diversity among members of the Bifidobacterium pseudolongum species, a widely distributed gut commensal of the animal kingdom.</title>
        <authorList>
            <person name="Lugli G.A."/>
            <person name="Duranti S."/>
            <person name="Albert K."/>
            <person name="Mancabelli L."/>
            <person name="Napoli S."/>
            <person name="Viappiani A."/>
            <person name="Anzalone R."/>
            <person name="Longhi G."/>
            <person name="Milani C."/>
            <person name="Turroni F."/>
            <person name="Alessandri G."/>
            <person name="Sela D.A."/>
            <person name="Van Sinderen D."/>
            <person name="Ventura M."/>
        </authorList>
    </citation>
    <scope>NUCLEOTIDE SEQUENCE [LARGE SCALE GENOMIC DNA]</scope>
    <source>
        <strain evidence="2 3">2032B</strain>
    </source>
</reference>
<feature type="domain" description="Putative endonuclease Z1" evidence="1">
    <location>
        <begin position="420"/>
        <end position="646"/>
    </location>
</feature>
<dbReference type="SUPFAM" id="SSF52540">
    <property type="entry name" value="P-loop containing nucleoside triphosphate hydrolases"/>
    <property type="match status" value="1"/>
</dbReference>
<dbReference type="Pfam" id="PF10593">
    <property type="entry name" value="Z1"/>
    <property type="match status" value="1"/>
</dbReference>
<protein>
    <submittedName>
        <fullName evidence="2">Z1 domain-containing protein</fullName>
    </submittedName>
</protein>
<name>A0A4Q5AG89_9BIFI</name>
<accession>A0A4Q5AG89</accession>
<dbReference type="RefSeq" id="WP_129853070.1">
    <property type="nucleotide sequence ID" value="NZ_RYUQ01000001.1"/>
</dbReference>
<sequence length="948" mass="107331">MSENASQWGAIENYLLTICHDQPDSETMIWEKLKNLAKMQGLQDDEEGMRHTFREVRRLLQVPIDAGDVLTNSDPNWQDWFNEAQKNQTDSPHSDAYDRYLSVEYMASTKVLNTVTDGIMRYLADPRRDRAAVKRRGLIIGDVQSGKTRTYMGLMNKAVDYGYKLIIVLTSDNEDLRRQTQNRINTDFLGTVNGKIDGIGIYLPKGPRPISLTGDDDFGRMQNAARSNDQRPNWDGTPSVAVMKKNGSVLRKFINWLSVDGFEKDLPVLIIDDESDYASVNSSKDDDNPTRINGLLRKLCNLSERTSYVAVTATPFANIFINDETEDDLFPENFIYILPTPEAYIGANRIFGDRNQEDVTESDMPNALPPDSPARLLDLEEFEEWLPLTHKKTFEFATDSDGYPKLDMHGAWTILDDQVRFAINCFLVACALRQGGDTEHQSMLLHLSRYVEVQRHIADAVYSYISDLENALRFHTDDSANPYVSDLRHAFTTEYTAYADEQGVTWDMTLTKLLEIVRANRIMIRLKNTRATDWNDLHGVPATPLENECTIYVGGNQLSRGMTLDGLICSVFYRRVTAADTLLQMGRWFGYRNGYASLQRIWLLPQTVTDFKYSSSILDDIKQNVKEMQGSGMTPKDFGFAIKQNPNDGVRITNPGKMRNAEKTDIYAQFDLSNNIIESVRLSDGIQENAKNDAALDRLLDALDSMSPQIDAGTGTTVYAGVPQQAVTDFLKAYRSGYGDTYFGLTLARYKNTEPRQLDTTMVEQYANTQQTENPDMTWNVAFINGSGPQVNLPQIGAPADMQLEWRTVRRAFTHDKDDHNFQVSGNKLRLGAKSDVVKVARVLNPDAAQDIPEGNERKFYSTTVFGNHPTLMLYRVVLENRDKANKNTVLERAEIEQPNGLLAAKIVIPSDHTIESKRRSKAIYYMNTVAARKLYEQAKMGELEDED</sequence>